<dbReference type="InterPro" id="IPR012334">
    <property type="entry name" value="Pectin_lyas_fold"/>
</dbReference>
<dbReference type="WBParaSite" id="ACRNAN_Path_1331.g5234.t1">
    <property type="protein sequence ID" value="ACRNAN_Path_1331.g5234.t1"/>
    <property type="gene ID" value="ACRNAN_Path_1331.g5234"/>
</dbReference>
<keyword evidence="2 4" id="KW-0378">Hydrolase</keyword>
<dbReference type="SMART" id="SM00710">
    <property type="entry name" value="PbH1"/>
    <property type="match status" value="7"/>
</dbReference>
<comment type="similarity">
    <text evidence="1 4">Belongs to the glycosyl hydrolase 28 family.</text>
</comment>
<dbReference type="InterPro" id="IPR011050">
    <property type="entry name" value="Pectin_lyase_fold/virulence"/>
</dbReference>
<name>A0A914BZ19_9BILA</name>
<evidence type="ECO:0000256" key="1">
    <source>
        <dbReference type="ARBA" id="ARBA00008834"/>
    </source>
</evidence>
<dbReference type="Gene3D" id="2.160.20.10">
    <property type="entry name" value="Single-stranded right-handed beta-helix, Pectin lyase-like"/>
    <property type="match status" value="1"/>
</dbReference>
<reference evidence="6" key="1">
    <citation type="submission" date="2022-11" db="UniProtKB">
        <authorList>
            <consortium name="WormBaseParasite"/>
        </authorList>
    </citation>
    <scope>IDENTIFICATION</scope>
</reference>
<keyword evidence="3 4" id="KW-0326">Glycosidase</keyword>
<dbReference type="PANTHER" id="PTHR31339">
    <property type="entry name" value="PECTIN LYASE-RELATED"/>
    <property type="match status" value="1"/>
</dbReference>
<dbReference type="InterPro" id="IPR051801">
    <property type="entry name" value="GH28_Enzymes"/>
</dbReference>
<sequence length="375" mass="39610">MDANQWPSYNMVNYTGPLSYGAKGDGTTDDTSAVRAALAAATSNNGGRVLFDYGKTFLTGGFNVTNNTILDVQGTILASTNNADFVWTNTDWHPLIRSTNTQNITITGGGLINGQGSIWWKCSFGNGQPPCLNKGRPVLISLVNVVNLVINNVTLLNSPMFNIGADTLTNAHIYNINITAPGSEDPVNPSHNTDGIDVGNSVNVLVENSHISTDVAILANSGWRQVENITFRNLTIGHGHGLTIGADYAIGGIRNVTFTNIVMTGSGGLDTGPNVIVSPEHAGLVQDITYSNIQLYNVGYCITGIVFNNIVCHTANYGWNINGLSNSPIQGSISSIAFANVTNLYPTCQNYNGTCNSGNVKPSCPPASCFTPSSG</sequence>
<dbReference type="InterPro" id="IPR000743">
    <property type="entry name" value="Glyco_hydro_28"/>
</dbReference>
<dbReference type="GO" id="GO:0005975">
    <property type="term" value="P:carbohydrate metabolic process"/>
    <property type="evidence" value="ECO:0007669"/>
    <property type="project" value="InterPro"/>
</dbReference>
<dbReference type="AlphaFoldDB" id="A0A914BZ19"/>
<proteinExistence type="inferred from homology"/>
<dbReference type="Proteomes" id="UP000887540">
    <property type="component" value="Unplaced"/>
</dbReference>
<evidence type="ECO:0000313" key="5">
    <source>
        <dbReference type="Proteomes" id="UP000887540"/>
    </source>
</evidence>
<dbReference type="PANTHER" id="PTHR31339:SF9">
    <property type="entry name" value="PLASMIN AND FIBRONECTIN-BINDING PROTEIN A"/>
    <property type="match status" value="1"/>
</dbReference>
<evidence type="ECO:0000256" key="3">
    <source>
        <dbReference type="ARBA" id="ARBA00023295"/>
    </source>
</evidence>
<dbReference type="GO" id="GO:0004650">
    <property type="term" value="F:polygalacturonase activity"/>
    <property type="evidence" value="ECO:0007669"/>
    <property type="project" value="InterPro"/>
</dbReference>
<protein>
    <submittedName>
        <fullName evidence="6">Glycoside hydrolase family 28 protein</fullName>
    </submittedName>
</protein>
<dbReference type="SUPFAM" id="SSF51126">
    <property type="entry name" value="Pectin lyase-like"/>
    <property type="match status" value="1"/>
</dbReference>
<dbReference type="InterPro" id="IPR006626">
    <property type="entry name" value="PbH1"/>
</dbReference>
<dbReference type="Pfam" id="PF00295">
    <property type="entry name" value="Glyco_hydro_28"/>
    <property type="match status" value="1"/>
</dbReference>
<keyword evidence="5" id="KW-1185">Reference proteome</keyword>
<evidence type="ECO:0000313" key="6">
    <source>
        <dbReference type="WBParaSite" id="ACRNAN_Path_1331.g5234.t1"/>
    </source>
</evidence>
<evidence type="ECO:0000256" key="2">
    <source>
        <dbReference type="ARBA" id="ARBA00022801"/>
    </source>
</evidence>
<organism evidence="5 6">
    <name type="scientific">Acrobeloides nanus</name>
    <dbReference type="NCBI Taxonomy" id="290746"/>
    <lineage>
        <taxon>Eukaryota</taxon>
        <taxon>Metazoa</taxon>
        <taxon>Ecdysozoa</taxon>
        <taxon>Nematoda</taxon>
        <taxon>Chromadorea</taxon>
        <taxon>Rhabditida</taxon>
        <taxon>Tylenchina</taxon>
        <taxon>Cephalobomorpha</taxon>
        <taxon>Cephaloboidea</taxon>
        <taxon>Cephalobidae</taxon>
        <taxon>Acrobeloides</taxon>
    </lineage>
</organism>
<accession>A0A914BZ19</accession>
<evidence type="ECO:0000256" key="4">
    <source>
        <dbReference type="RuleBase" id="RU361169"/>
    </source>
</evidence>